<dbReference type="GO" id="GO:0051321">
    <property type="term" value="P:meiotic cell cycle"/>
    <property type="evidence" value="ECO:0007669"/>
    <property type="project" value="TreeGrafter"/>
</dbReference>
<feature type="transmembrane region" description="Helical" evidence="6">
    <location>
        <begin position="797"/>
        <end position="815"/>
    </location>
</feature>
<evidence type="ECO:0000256" key="1">
    <source>
        <dbReference type="ARBA" id="ARBA00010337"/>
    </source>
</evidence>
<dbReference type="Proteomes" id="UP001209540">
    <property type="component" value="Unassembled WGS sequence"/>
</dbReference>
<reference evidence="9" key="2">
    <citation type="submission" date="2023-02" db="EMBL/GenBank/DDBJ databases">
        <authorList>
            <consortium name="DOE Joint Genome Institute"/>
            <person name="Mondo S.J."/>
            <person name="Chang Y."/>
            <person name="Wang Y."/>
            <person name="Ahrendt S."/>
            <person name="Andreopoulos W."/>
            <person name="Barry K."/>
            <person name="Beard J."/>
            <person name="Benny G.L."/>
            <person name="Blankenship S."/>
            <person name="Bonito G."/>
            <person name="Cuomo C."/>
            <person name="Desiro A."/>
            <person name="Gervers K.A."/>
            <person name="Hundley H."/>
            <person name="Kuo A."/>
            <person name="LaButti K."/>
            <person name="Lang B.F."/>
            <person name="Lipzen A."/>
            <person name="O'Donnell K."/>
            <person name="Pangilinan J."/>
            <person name="Reynolds N."/>
            <person name="Sandor L."/>
            <person name="Smith M.W."/>
            <person name="Tsang A."/>
            <person name="Grigoriev I.V."/>
            <person name="Stajich J.E."/>
            <person name="Spatafora J.W."/>
        </authorList>
    </citation>
    <scope>NUCLEOTIDE SEQUENCE</scope>
    <source>
        <strain evidence="9">RSA 2281</strain>
    </source>
</reference>
<dbReference type="GO" id="GO:0051011">
    <property type="term" value="F:microtubule minus-end binding"/>
    <property type="evidence" value="ECO:0007669"/>
    <property type="project" value="TreeGrafter"/>
</dbReference>
<dbReference type="Gene3D" id="1.20.120.1900">
    <property type="entry name" value="Gamma-tubulin complex, C-terminal domain"/>
    <property type="match status" value="1"/>
</dbReference>
<keyword evidence="6" id="KW-1133">Transmembrane helix</keyword>
<dbReference type="GO" id="GO:0031122">
    <property type="term" value="P:cytoplasmic microtubule organization"/>
    <property type="evidence" value="ECO:0007669"/>
    <property type="project" value="TreeGrafter"/>
</dbReference>
<dbReference type="GO" id="GO:0005874">
    <property type="term" value="C:microtubule"/>
    <property type="evidence" value="ECO:0007669"/>
    <property type="project" value="UniProtKB-KW"/>
</dbReference>
<comment type="caution">
    <text evidence="9">The sequence shown here is derived from an EMBL/GenBank/DDBJ whole genome shotgun (WGS) entry which is preliminary data.</text>
</comment>
<comment type="subcellular location">
    <subcellularLocation>
        <location evidence="5">Cytoplasm</location>
        <location evidence="5">Cytoskeleton</location>
        <location evidence="5">Microtubule organizing center</location>
    </subcellularLocation>
</comment>
<dbReference type="InterPro" id="IPR040457">
    <property type="entry name" value="GCP_C"/>
</dbReference>
<keyword evidence="2 5" id="KW-0963">Cytoplasm</keyword>
<evidence type="ECO:0000259" key="7">
    <source>
        <dbReference type="Pfam" id="PF04130"/>
    </source>
</evidence>
<evidence type="ECO:0000256" key="2">
    <source>
        <dbReference type="ARBA" id="ARBA00022490"/>
    </source>
</evidence>
<feature type="domain" description="Gamma tubulin complex component protein N-terminal" evidence="8">
    <location>
        <begin position="254"/>
        <end position="654"/>
    </location>
</feature>
<dbReference type="Pfam" id="PF17681">
    <property type="entry name" value="GCP_N_terminal"/>
    <property type="match status" value="1"/>
</dbReference>
<comment type="similarity">
    <text evidence="1 5">Belongs to the TUBGCP family.</text>
</comment>
<keyword evidence="4 5" id="KW-0206">Cytoskeleton</keyword>
<protein>
    <recommendedName>
        <fullName evidence="5">Spindle pole body component</fullName>
    </recommendedName>
</protein>
<organism evidence="9 10">
    <name type="scientific">Phascolomyces articulosus</name>
    <dbReference type="NCBI Taxonomy" id="60185"/>
    <lineage>
        <taxon>Eukaryota</taxon>
        <taxon>Fungi</taxon>
        <taxon>Fungi incertae sedis</taxon>
        <taxon>Mucoromycota</taxon>
        <taxon>Mucoromycotina</taxon>
        <taxon>Mucoromycetes</taxon>
        <taxon>Mucorales</taxon>
        <taxon>Lichtheimiaceae</taxon>
        <taxon>Phascolomyces</taxon>
    </lineage>
</organism>
<dbReference type="GO" id="GO:0005816">
    <property type="term" value="C:spindle pole body"/>
    <property type="evidence" value="ECO:0007669"/>
    <property type="project" value="UniProtKB-ARBA"/>
</dbReference>
<feature type="domain" description="Gamma tubulin complex component C-terminal" evidence="7">
    <location>
        <begin position="731"/>
        <end position="912"/>
    </location>
</feature>
<evidence type="ECO:0000313" key="9">
    <source>
        <dbReference type="EMBL" id="KAI9246717.1"/>
    </source>
</evidence>
<dbReference type="Pfam" id="PF04130">
    <property type="entry name" value="GCP_C_terminal"/>
    <property type="match status" value="1"/>
</dbReference>
<dbReference type="GO" id="GO:0043015">
    <property type="term" value="F:gamma-tubulin binding"/>
    <property type="evidence" value="ECO:0007669"/>
    <property type="project" value="InterPro"/>
</dbReference>
<dbReference type="EMBL" id="JAIXMP010000045">
    <property type="protein sequence ID" value="KAI9246717.1"/>
    <property type="molecule type" value="Genomic_DNA"/>
</dbReference>
<dbReference type="InterPro" id="IPR042241">
    <property type="entry name" value="GCP_C_sf"/>
</dbReference>
<keyword evidence="6" id="KW-0812">Transmembrane</keyword>
<evidence type="ECO:0000259" key="8">
    <source>
        <dbReference type="Pfam" id="PF17681"/>
    </source>
</evidence>
<evidence type="ECO:0000256" key="6">
    <source>
        <dbReference type="SAM" id="Phobius"/>
    </source>
</evidence>
<accession>A0AAD5JN31</accession>
<keyword evidence="10" id="KW-1185">Reference proteome</keyword>
<dbReference type="InterPro" id="IPR007259">
    <property type="entry name" value="GCP"/>
</dbReference>
<gene>
    <name evidence="9" type="ORF">BDA99DRAFT_526765</name>
</gene>
<dbReference type="GO" id="GO:0000930">
    <property type="term" value="C:gamma-tubulin complex"/>
    <property type="evidence" value="ECO:0007669"/>
    <property type="project" value="TreeGrafter"/>
</dbReference>
<keyword evidence="6" id="KW-0472">Membrane</keyword>
<evidence type="ECO:0000256" key="4">
    <source>
        <dbReference type="ARBA" id="ARBA00023212"/>
    </source>
</evidence>
<dbReference type="InterPro" id="IPR041470">
    <property type="entry name" value="GCP_N"/>
</dbReference>
<proteinExistence type="inferred from homology"/>
<keyword evidence="3 5" id="KW-0493">Microtubule</keyword>
<dbReference type="GO" id="GO:0000278">
    <property type="term" value="P:mitotic cell cycle"/>
    <property type="evidence" value="ECO:0007669"/>
    <property type="project" value="TreeGrafter"/>
</dbReference>
<evidence type="ECO:0000313" key="10">
    <source>
        <dbReference type="Proteomes" id="UP001209540"/>
    </source>
</evidence>
<dbReference type="GO" id="GO:0007020">
    <property type="term" value="P:microtubule nucleation"/>
    <property type="evidence" value="ECO:0007669"/>
    <property type="project" value="InterPro"/>
</dbReference>
<reference evidence="9" key="1">
    <citation type="journal article" date="2022" name="IScience">
        <title>Evolution of zygomycete secretomes and the origins of terrestrial fungal ecologies.</title>
        <authorList>
            <person name="Chang Y."/>
            <person name="Wang Y."/>
            <person name="Mondo S."/>
            <person name="Ahrendt S."/>
            <person name="Andreopoulos W."/>
            <person name="Barry K."/>
            <person name="Beard J."/>
            <person name="Benny G.L."/>
            <person name="Blankenship S."/>
            <person name="Bonito G."/>
            <person name="Cuomo C."/>
            <person name="Desiro A."/>
            <person name="Gervers K.A."/>
            <person name="Hundley H."/>
            <person name="Kuo A."/>
            <person name="LaButti K."/>
            <person name="Lang B.F."/>
            <person name="Lipzen A."/>
            <person name="O'Donnell K."/>
            <person name="Pangilinan J."/>
            <person name="Reynolds N."/>
            <person name="Sandor L."/>
            <person name="Smith M.E."/>
            <person name="Tsang A."/>
            <person name="Grigoriev I.V."/>
            <person name="Stajich J.E."/>
            <person name="Spatafora J.W."/>
        </authorList>
    </citation>
    <scope>NUCLEOTIDE SEQUENCE</scope>
    <source>
        <strain evidence="9">RSA 2281</strain>
    </source>
</reference>
<dbReference type="GO" id="GO:0051225">
    <property type="term" value="P:spindle assembly"/>
    <property type="evidence" value="ECO:0007669"/>
    <property type="project" value="TreeGrafter"/>
</dbReference>
<sequence>MAPYDKLLRDLTEHWLCTKADDQLIQSLHNTLTRFRATSTDEFSIDRRWESLCEKISIKGQGDLAQNLRVLKTELFDPNNDTSASSSMHNTTTPAQERIVKYDTLSLILALSQGTQPDYLPRTRNTSSGILNEKELWNQIMEEEPLGGDHWKQWSEDEDEDLDDMTSTDSDQLVWDHERYAQFQRDRRLEEEQSSHIATTRAAARDAMLEQRMDEIKENINLNDDNDLRLLKERQYWREINEENDQHISEADSIREVLFLLRGYTSILFQKTRFPSNAVGTQHFEINPRSLTLKHLSQNALIGILDEFCHYGNMIYNLREWSNNKSIHDDTLGQTCTAFAICVAKLLQDFEMLLSDLEVHYCKLDEQSVISLLQLKESLNDPIQAFKTIYDIIIESPVRDLNNIATTPRVITARILNGLYNGILHAQLIGQEDTYGTLIHVFCKTIKPYGYLLNDWITRASLQGDRCQEFFIRKCNNQRESDNQSSDFWSNGYQICHQQEDEENYNIISPCPLFDPSFVKRAMFVGKAVLIISKFGMKIGDEYRSFDECLQSVVAQPKPVIKTTSMTTFPVSSTTKCNTKNSYPGTTARNIFLQAAFPLQIATTDSQLDDIHSHQNDGVDEVPFLFDQSLVRCLDKYITQPYKQTTHHLNRALRNNGLLENCLLSIASIYMMLDTNLMHVFCESLFIEMDINHGAVTEDAVQKLFMDAKLTIEWSLPGTSRCYLEGFEQSDFLSQIRFAYHIPWPINNFIKESTLKQYGTITTFLLQLKRAKYLLDRKMLFQQSQCNMRLYPMRMKLIWFINAFWGYVMTTILHIETVQFRKSIEKAMDADEIVQLHNDYVSRIVDRCLLGDKTQSIHKAVLKILSMVSELTILFASANEDETQYNIDIDSSMDDMEKDFNRSNDFIATTLKIVGRKGGFPWCKLILDTINSFMIYI</sequence>
<dbReference type="GO" id="GO:0000922">
    <property type="term" value="C:spindle pole"/>
    <property type="evidence" value="ECO:0007669"/>
    <property type="project" value="InterPro"/>
</dbReference>
<dbReference type="PANTHER" id="PTHR19302">
    <property type="entry name" value="GAMMA TUBULIN COMPLEX PROTEIN"/>
    <property type="match status" value="1"/>
</dbReference>
<evidence type="ECO:0000256" key="5">
    <source>
        <dbReference type="RuleBase" id="RU363050"/>
    </source>
</evidence>
<dbReference type="PANTHER" id="PTHR19302:SF33">
    <property type="entry name" value="GAMMA-TUBULIN COMPLEX COMPONENT 5"/>
    <property type="match status" value="1"/>
</dbReference>
<name>A0AAD5JN31_9FUNG</name>
<evidence type="ECO:0000256" key="3">
    <source>
        <dbReference type="ARBA" id="ARBA00022701"/>
    </source>
</evidence>
<dbReference type="AlphaFoldDB" id="A0AAD5JN31"/>